<dbReference type="InterPro" id="IPR011059">
    <property type="entry name" value="Metal-dep_hydrolase_composite"/>
</dbReference>
<organism evidence="2">
    <name type="scientific">hydrothermal vent metagenome</name>
    <dbReference type="NCBI Taxonomy" id="652676"/>
    <lineage>
        <taxon>unclassified sequences</taxon>
        <taxon>metagenomes</taxon>
        <taxon>ecological metagenomes</taxon>
    </lineage>
</organism>
<dbReference type="GO" id="GO:0016810">
    <property type="term" value="F:hydrolase activity, acting on carbon-nitrogen (but not peptide) bonds"/>
    <property type="evidence" value="ECO:0007669"/>
    <property type="project" value="InterPro"/>
</dbReference>
<dbReference type="AlphaFoldDB" id="A0A3B0RSE9"/>
<dbReference type="SUPFAM" id="SSF51338">
    <property type="entry name" value="Composite domain of metallo-dependent hydrolases"/>
    <property type="match status" value="1"/>
</dbReference>
<dbReference type="Pfam" id="PF01979">
    <property type="entry name" value="Amidohydro_1"/>
    <property type="match status" value="1"/>
</dbReference>
<dbReference type="Gene3D" id="2.30.40.10">
    <property type="entry name" value="Urease, subunit C, domain 1"/>
    <property type="match status" value="1"/>
</dbReference>
<dbReference type="EMBL" id="UOEI01000135">
    <property type="protein sequence ID" value="VAV94809.1"/>
    <property type="molecule type" value="Genomic_DNA"/>
</dbReference>
<feature type="domain" description="Amidohydrolase-related" evidence="1">
    <location>
        <begin position="42"/>
        <end position="356"/>
    </location>
</feature>
<dbReference type="SUPFAM" id="SSF51556">
    <property type="entry name" value="Metallo-dependent hydrolases"/>
    <property type="match status" value="1"/>
</dbReference>
<dbReference type="InterPro" id="IPR051781">
    <property type="entry name" value="Metallo-dep_Hydrolase"/>
</dbReference>
<dbReference type="PANTHER" id="PTHR43135">
    <property type="entry name" value="ALPHA-D-RIBOSE 1-METHYLPHOSPHONATE 5-TRIPHOSPHATE DIPHOSPHATASE"/>
    <property type="match status" value="1"/>
</dbReference>
<dbReference type="InterPro" id="IPR006680">
    <property type="entry name" value="Amidohydro-rel"/>
</dbReference>
<proteinExistence type="predicted"/>
<name>A0A3B0RSE9_9ZZZZ</name>
<sequence length="362" mass="38799">MPTLLTIRPPEGEPYAIAIDGHRFIEPPGNVDTVIETAHLWALPGLADAHAHLTMTRTEDINGISEDAMRANIPAMSWAHLENGVLLILDKGGTTDLTVTALDHDADLRPHVEVAGAIIHPRGGYMTGFGTEVEPEDLIEYLRNEAVTRGGWVKLAGDWPRKGLGPVSNYPTDLLADAVEVVHAAGARLAIHTMAASASDAVAAGVDSIEHGPFLTARDIHLLAEHGGAWVPTLVNMLKFVDILGADSTGGRMFLQGLERMRENLPLAEELGVIVLAGTDMAVPQGQVAKEAVLLNEYGMSNRGATRATSIAAYDYVGKHDAIRPGESADVVFFPENPYDDVSVLTRPEIVIRRGRVISSNT</sequence>
<gene>
    <name evidence="2" type="ORF">MNBD_ACTINO01-1108</name>
</gene>
<accession>A0A3B0RSE9</accession>
<evidence type="ECO:0000259" key="1">
    <source>
        <dbReference type="Pfam" id="PF01979"/>
    </source>
</evidence>
<reference evidence="2" key="1">
    <citation type="submission" date="2018-06" db="EMBL/GenBank/DDBJ databases">
        <authorList>
            <person name="Zhirakovskaya E."/>
        </authorList>
    </citation>
    <scope>NUCLEOTIDE SEQUENCE</scope>
</reference>
<dbReference type="Gene3D" id="3.20.20.140">
    <property type="entry name" value="Metal-dependent hydrolases"/>
    <property type="match status" value="1"/>
</dbReference>
<protein>
    <recommendedName>
        <fullName evidence="1">Amidohydrolase-related domain-containing protein</fullName>
    </recommendedName>
</protein>
<dbReference type="InterPro" id="IPR032466">
    <property type="entry name" value="Metal_Hydrolase"/>
</dbReference>
<dbReference type="PANTHER" id="PTHR43135:SF4">
    <property type="entry name" value="AMIDOHYDROLASE-RELATED DOMAIN-CONTAINING PROTEIN"/>
    <property type="match status" value="1"/>
</dbReference>
<evidence type="ECO:0000313" key="2">
    <source>
        <dbReference type="EMBL" id="VAV94809.1"/>
    </source>
</evidence>